<feature type="domain" description="DUF2229" evidence="1">
    <location>
        <begin position="8"/>
        <end position="71"/>
    </location>
</feature>
<comment type="caution">
    <text evidence="2">The sequence shown here is derived from an EMBL/GenBank/DDBJ whole genome shotgun (WGS) entry which is preliminary data.</text>
</comment>
<organism evidence="2 3">
    <name type="scientific">Aerophobetes bacterium</name>
    <dbReference type="NCBI Taxonomy" id="2030807"/>
    <lineage>
        <taxon>Bacteria</taxon>
        <taxon>Candidatus Aerophobota</taxon>
    </lineage>
</organism>
<dbReference type="AlphaFoldDB" id="A0A523RPM8"/>
<name>A0A523RPM8_UNCAE</name>
<dbReference type="InterPro" id="IPR018709">
    <property type="entry name" value="CoA_activase_DUF2229"/>
</dbReference>
<proteinExistence type="predicted"/>
<evidence type="ECO:0000313" key="2">
    <source>
        <dbReference type="EMBL" id="TET07666.1"/>
    </source>
</evidence>
<dbReference type="Proteomes" id="UP000316360">
    <property type="component" value="Unassembled WGS sequence"/>
</dbReference>
<accession>A0A523RPM8</accession>
<protein>
    <submittedName>
        <fullName evidence="2">CoA protein activase</fullName>
    </submittedName>
</protein>
<dbReference type="EMBL" id="SOKJ01000410">
    <property type="protein sequence ID" value="TET07666.1"/>
    <property type="molecule type" value="Genomic_DNA"/>
</dbReference>
<dbReference type="InterPro" id="IPR051805">
    <property type="entry name" value="Dehydratase_Activator_Redct"/>
</dbReference>
<reference evidence="2 3" key="1">
    <citation type="submission" date="2019-03" db="EMBL/GenBank/DDBJ databases">
        <title>Metabolic potential of uncultured bacteria and archaea associated with petroleum seepage in deep-sea sediments.</title>
        <authorList>
            <person name="Dong X."/>
            <person name="Hubert C."/>
        </authorList>
    </citation>
    <scope>NUCLEOTIDE SEQUENCE [LARGE SCALE GENOMIC DNA]</scope>
    <source>
        <strain evidence="2">E44_bin7</strain>
    </source>
</reference>
<evidence type="ECO:0000259" key="1">
    <source>
        <dbReference type="Pfam" id="PF09989"/>
    </source>
</evidence>
<dbReference type="PANTHER" id="PTHR32329:SF2">
    <property type="entry name" value="BIFUNCTIONAL PROTEIN [INCLUDES 2-HYDROXYACYL-COA DEHYDRATASE (N-TER) AND ITS ACTIVATOR DOMAIN (C_TERM)"/>
    <property type="match status" value="1"/>
</dbReference>
<evidence type="ECO:0000313" key="3">
    <source>
        <dbReference type="Proteomes" id="UP000316360"/>
    </source>
</evidence>
<sequence length="354" mass="40617">MKVSFPHMGNYYPAFKSLMENLGCEVLVPPSTSRKTMKLGAKYAPEFACLPFKINLGNYIEALDLGADVLFQAGRAGPCRYGFYGEVQKGILEDLGYNFRMQELFPEFGLFSFIKGLKGLNPEATIFQMAKAALITIKKINLIDEMEHLVRKLRAYEVKKGEADKVFARTLEWVDEARTLREIRAARRRILKRFRAIKKDETRSPLKIAIVGELYVVMEPFSNSDIERKLGQMGVEVFRPLCLSQILRHALFFWEYRDITRKGREFIDYELGAHGGHSVGHTVEFSKKDFQGVIHIYPFGCLPEVSARSILDKVREKLNIPLMHLSFDEQTGETGVETRLEAFIEMLERKKNSI</sequence>
<dbReference type="Pfam" id="PF09989">
    <property type="entry name" value="DUF2229"/>
    <property type="match status" value="1"/>
</dbReference>
<gene>
    <name evidence="2" type="ORF">E3J84_07180</name>
</gene>
<dbReference type="PANTHER" id="PTHR32329">
    <property type="entry name" value="BIFUNCTIONAL PROTEIN [INCLUDES 2-HYDROXYACYL-COA DEHYDRATASE (N-TER) AND ITS ACTIVATOR DOMAIN (C_TERM)-RELATED"/>
    <property type="match status" value="1"/>
</dbReference>
<dbReference type="Gene3D" id="3.40.50.11900">
    <property type="match status" value="1"/>
</dbReference>